<protein>
    <submittedName>
        <fullName evidence="1">Uncharacterized protein</fullName>
    </submittedName>
</protein>
<organism evidence="1 2">
    <name type="scientific">Ferrimicrobium acidiphilum DSM 19497</name>
    <dbReference type="NCBI Taxonomy" id="1121877"/>
    <lineage>
        <taxon>Bacteria</taxon>
        <taxon>Bacillati</taxon>
        <taxon>Actinomycetota</taxon>
        <taxon>Acidimicrobiia</taxon>
        <taxon>Acidimicrobiales</taxon>
        <taxon>Acidimicrobiaceae</taxon>
        <taxon>Ferrimicrobium</taxon>
    </lineage>
</organism>
<dbReference type="EMBL" id="JXUW01000035">
    <property type="protein sequence ID" value="KJE75576.1"/>
    <property type="molecule type" value="Genomic_DNA"/>
</dbReference>
<sequence length="81" mass="8960">MRVGVESALKFCDLTAQLCDKSILVHQLHDASLQLLDHLGLGRDFGLERLTVTHERRVTGLAHEAGLPSPRSLVRKFLESG</sequence>
<accession>A0A0D8FR05</accession>
<keyword evidence="2" id="KW-1185">Reference proteome</keyword>
<gene>
    <name evidence="1" type="ORF">FEAC_26580</name>
</gene>
<name>A0A0D8FR05_9ACTN</name>
<evidence type="ECO:0000313" key="1">
    <source>
        <dbReference type="EMBL" id="KJE75576.1"/>
    </source>
</evidence>
<reference evidence="1 2" key="1">
    <citation type="submission" date="2015-01" db="EMBL/GenBank/DDBJ databases">
        <title>Draft genome of the acidophilic iron oxidizer Ferrimicrobium acidiphilum strain T23.</title>
        <authorList>
            <person name="Poehlein A."/>
            <person name="Eisen S."/>
            <person name="Schloemann M."/>
            <person name="Johnson B.D."/>
            <person name="Daniel R."/>
            <person name="Muehling M."/>
        </authorList>
    </citation>
    <scope>NUCLEOTIDE SEQUENCE [LARGE SCALE GENOMIC DNA]</scope>
    <source>
        <strain evidence="1 2">T23</strain>
    </source>
</reference>
<comment type="caution">
    <text evidence="1">The sequence shown here is derived from an EMBL/GenBank/DDBJ whole genome shotgun (WGS) entry which is preliminary data.</text>
</comment>
<dbReference type="AlphaFoldDB" id="A0A0D8FR05"/>
<evidence type="ECO:0000313" key="2">
    <source>
        <dbReference type="Proteomes" id="UP000032336"/>
    </source>
</evidence>
<proteinExistence type="predicted"/>
<dbReference type="Proteomes" id="UP000032336">
    <property type="component" value="Unassembled WGS sequence"/>
</dbReference>